<dbReference type="AlphaFoldDB" id="F8QX25"/>
<dbReference type="EMBL" id="HM193216">
    <property type="protein sequence ID" value="AEH41541.1"/>
    <property type="molecule type" value="mRNA"/>
</dbReference>
<proteinExistence type="evidence at transcript level"/>
<dbReference type="Pfam" id="PF12273">
    <property type="entry name" value="RCR"/>
    <property type="match status" value="1"/>
</dbReference>
<dbReference type="OMA" id="VPQNHFT"/>
<evidence type="ECO:0008006" key="4">
    <source>
        <dbReference type="Google" id="ProtNLM"/>
    </source>
</evidence>
<evidence type="ECO:0000256" key="1">
    <source>
        <dbReference type="SAM" id="MobiDB-lite"/>
    </source>
</evidence>
<reference evidence="3" key="1">
    <citation type="journal article" date="2011" name="World J. Microbiol. Biotechnol.">
        <title>Construction and characterization of a full-length cDNA library from mycobiont of Endocarpon pusillum (lichen-forming Ascomycota).</title>
        <authorList>
            <person name="Wang Y.-Y."/>
            <person name="Zhang T."/>
            <person name="Zhou Q.-M."/>
            <person name="Wei J.-C."/>
        </authorList>
    </citation>
    <scope>NUCLEOTIDE SEQUENCE</scope>
</reference>
<accession>F8QX25</accession>
<sequence>MSSSSTPLQRRQYLVPVDDEDVIYDGDGWYSSNDYIVKWSIIGAIFFSFVLFLLIGYFHAQRRMKKGLRPLLYHRWLVPRSQRMRFDPRYQNQYMVYPMNREQDGYAMNGYAPPPPVYDRNNENAPTYLPPGGTSKVNPDQGDYAAVPPPGAPPLRNDDALAYPGAVAGSSARQQV</sequence>
<protein>
    <recommendedName>
        <fullName evidence="4">Ubiquitin-protein ligase sel1</fullName>
    </recommendedName>
</protein>
<name>F8QX25_9EURO</name>
<keyword evidence="2" id="KW-0812">Transmembrane</keyword>
<feature type="transmembrane region" description="Helical" evidence="2">
    <location>
        <begin position="39"/>
        <end position="60"/>
    </location>
</feature>
<feature type="region of interest" description="Disordered" evidence="1">
    <location>
        <begin position="111"/>
        <end position="176"/>
    </location>
</feature>
<keyword evidence="2" id="KW-1133">Transmembrane helix</keyword>
<organism evidence="3">
    <name type="scientific">Endocarpon pusillum</name>
    <dbReference type="NCBI Taxonomy" id="364733"/>
    <lineage>
        <taxon>Eukaryota</taxon>
        <taxon>Fungi</taxon>
        <taxon>Dikarya</taxon>
        <taxon>Ascomycota</taxon>
        <taxon>Pezizomycotina</taxon>
        <taxon>Eurotiomycetes</taxon>
        <taxon>Chaetothyriomycetidae</taxon>
        <taxon>Verrucariales</taxon>
        <taxon>Verrucariaceae</taxon>
        <taxon>Endocarpon</taxon>
    </lineage>
</organism>
<dbReference type="InterPro" id="IPR020999">
    <property type="entry name" value="Chitin_synth_reg_RCR"/>
</dbReference>
<keyword evidence="2" id="KW-0472">Membrane</keyword>
<evidence type="ECO:0000313" key="3">
    <source>
        <dbReference type="EMBL" id="AEH41541.1"/>
    </source>
</evidence>
<evidence type="ECO:0000256" key="2">
    <source>
        <dbReference type="SAM" id="Phobius"/>
    </source>
</evidence>